<dbReference type="Gene3D" id="3.30.565.10">
    <property type="entry name" value="Histidine kinase-like ATPase, C-terminal domain"/>
    <property type="match status" value="1"/>
</dbReference>
<dbReference type="SUPFAM" id="SSF158472">
    <property type="entry name" value="HAMP domain-like"/>
    <property type="match status" value="1"/>
</dbReference>
<organism evidence="4 5">
    <name type="scientific">Ruthenibacterium lactatiformans</name>
    <dbReference type="NCBI Taxonomy" id="1550024"/>
    <lineage>
        <taxon>Bacteria</taxon>
        <taxon>Bacillati</taxon>
        <taxon>Bacillota</taxon>
        <taxon>Clostridia</taxon>
        <taxon>Eubacteriales</taxon>
        <taxon>Oscillospiraceae</taxon>
        <taxon>Ruthenibacterium</taxon>
    </lineage>
</organism>
<comment type="caution">
    <text evidence="4">The sequence shown here is derived from an EMBL/GenBank/DDBJ whole genome shotgun (WGS) entry which is preliminary data.</text>
</comment>
<dbReference type="InterPro" id="IPR010559">
    <property type="entry name" value="Sig_transdc_His_kin_internal"/>
</dbReference>
<dbReference type="InterPro" id="IPR003660">
    <property type="entry name" value="HAMP_dom"/>
</dbReference>
<evidence type="ECO:0000313" key="5">
    <source>
        <dbReference type="Proteomes" id="UP000449193"/>
    </source>
</evidence>
<dbReference type="SMART" id="SM00304">
    <property type="entry name" value="HAMP"/>
    <property type="match status" value="1"/>
</dbReference>
<dbReference type="Proteomes" id="UP000449193">
    <property type="component" value="Unassembled WGS sequence"/>
</dbReference>
<dbReference type="PANTHER" id="PTHR34220">
    <property type="entry name" value="SENSOR HISTIDINE KINASE YPDA"/>
    <property type="match status" value="1"/>
</dbReference>
<dbReference type="SUPFAM" id="SSF55874">
    <property type="entry name" value="ATPase domain of HSP90 chaperone/DNA topoisomerase II/histidine kinase"/>
    <property type="match status" value="1"/>
</dbReference>
<evidence type="ECO:0000256" key="1">
    <source>
        <dbReference type="ARBA" id="ARBA00004370"/>
    </source>
</evidence>
<dbReference type="InterPro" id="IPR050640">
    <property type="entry name" value="Bact_2-comp_sensor_kinase"/>
</dbReference>
<accession>A0A6I3QR76</accession>
<dbReference type="GO" id="GO:0000155">
    <property type="term" value="F:phosphorelay sensor kinase activity"/>
    <property type="evidence" value="ECO:0007669"/>
    <property type="project" value="InterPro"/>
</dbReference>
<dbReference type="InterPro" id="IPR036890">
    <property type="entry name" value="HATPase_C_sf"/>
</dbReference>
<proteinExistence type="predicted"/>
<evidence type="ECO:0000256" key="2">
    <source>
        <dbReference type="ARBA" id="ARBA00022553"/>
    </source>
</evidence>
<reference evidence="4 5" key="1">
    <citation type="journal article" date="2019" name="Nat. Med.">
        <title>A library of human gut bacterial isolates paired with longitudinal multiomics data enables mechanistic microbiome research.</title>
        <authorList>
            <person name="Poyet M."/>
            <person name="Groussin M."/>
            <person name="Gibbons S.M."/>
            <person name="Avila-Pacheco J."/>
            <person name="Jiang X."/>
            <person name="Kearney S.M."/>
            <person name="Perrotta A.R."/>
            <person name="Berdy B."/>
            <person name="Zhao S."/>
            <person name="Lieberman T.D."/>
            <person name="Swanson P.K."/>
            <person name="Smith M."/>
            <person name="Roesemann S."/>
            <person name="Alexander J.E."/>
            <person name="Rich S.A."/>
            <person name="Livny J."/>
            <person name="Vlamakis H."/>
            <person name="Clish C."/>
            <person name="Bullock K."/>
            <person name="Deik A."/>
            <person name="Scott J."/>
            <person name="Pierce K.A."/>
            <person name="Xavier R.J."/>
            <person name="Alm E.J."/>
        </authorList>
    </citation>
    <scope>NUCLEOTIDE SEQUENCE [LARGE SCALE GENOMIC DNA]</scope>
    <source>
        <strain evidence="4 5">BIOML-A7</strain>
    </source>
</reference>
<sequence length="577" mass="66397">MVGKDIPAQVFHSIQVKVLATFLLILLPVYVLGAVIFHWTYLQMHQQIIRSQMALLNLYAETIDDEISRIRLLEYNCINDDDLVYLANAYPILDTFERSQYLLRAQHRLQVMKNSSMCIGNVVLHLPTVGKSIDTRNVEPLAESWNRQPEALPCAPSSGLTPTKSGELQMSIQYPLTPREGSTPPLVMWLTLSNAQIQRLLQGMDHTQETGLVLTSPDSCFVLEKTDNASFLNPELLTVSQQLPSTEEVTVEGKHFQKTVVALEESDLVLISFSSTEHLFGFRHTYLFLLVLFGVVSVLAMCLFAFSVRHLVHKPIRTLVDAFRCMKGNNFDVRIHQKRNDEFAYLYQSFNGMMDHLQKLIEQVYDQRLLTQRAELKQLQSQINPHFLYNGFYNIYRMAKKDSNDDIAEFSQLLSEYYQYITRNAADTVTMEQEIRHAMTYLKIQQIRFSNRLSVEIGPTPSEFGFLMVPRLILQPILENAFEHGMKNVLEPKLFIRFEARLGEWNVCIEDNGTEFSPEELSELQQKLDSTDTQMETTALINIHRRLRYHFGPESGLRLSRTPAGSLQVQLHIVKEE</sequence>
<dbReference type="RefSeq" id="WP_155201756.1">
    <property type="nucleotide sequence ID" value="NZ_CATXDA010000079.1"/>
</dbReference>
<evidence type="ECO:0000256" key="3">
    <source>
        <dbReference type="ARBA" id="ARBA00022679"/>
    </source>
</evidence>
<evidence type="ECO:0000313" key="4">
    <source>
        <dbReference type="EMBL" id="MTS52921.1"/>
    </source>
</evidence>
<dbReference type="Gene3D" id="6.10.340.10">
    <property type="match status" value="1"/>
</dbReference>
<dbReference type="Pfam" id="PF00672">
    <property type="entry name" value="HAMP"/>
    <property type="match status" value="1"/>
</dbReference>
<name>A0A6I3QR76_9FIRM</name>
<comment type="subcellular location">
    <subcellularLocation>
        <location evidence="1">Membrane</location>
    </subcellularLocation>
</comment>
<keyword evidence="2" id="KW-0597">Phosphoprotein</keyword>
<protein>
    <submittedName>
        <fullName evidence="4">HAMP domain-containing protein</fullName>
    </submittedName>
</protein>
<dbReference type="AlphaFoldDB" id="A0A6I3QR76"/>
<dbReference type="EMBL" id="WMZR01000027">
    <property type="protein sequence ID" value="MTS52921.1"/>
    <property type="molecule type" value="Genomic_DNA"/>
</dbReference>
<dbReference type="GO" id="GO:0016020">
    <property type="term" value="C:membrane"/>
    <property type="evidence" value="ECO:0007669"/>
    <property type="project" value="UniProtKB-SubCell"/>
</dbReference>
<keyword evidence="3" id="KW-0808">Transferase</keyword>
<dbReference type="CDD" id="cd06225">
    <property type="entry name" value="HAMP"/>
    <property type="match status" value="1"/>
</dbReference>
<dbReference type="PROSITE" id="PS50885">
    <property type="entry name" value="HAMP"/>
    <property type="match status" value="1"/>
</dbReference>
<dbReference type="PANTHER" id="PTHR34220:SF7">
    <property type="entry name" value="SENSOR HISTIDINE KINASE YPDA"/>
    <property type="match status" value="1"/>
</dbReference>
<gene>
    <name evidence="4" type="ORF">GMD52_15460</name>
</gene>
<dbReference type="Pfam" id="PF06580">
    <property type="entry name" value="His_kinase"/>
    <property type="match status" value="1"/>
</dbReference>